<evidence type="ECO:0000313" key="3">
    <source>
        <dbReference type="Proteomes" id="UP000527143"/>
    </source>
</evidence>
<dbReference type="PANTHER" id="PTHR33383">
    <property type="entry name" value="MEMBRANE PROTEIN INSERTION EFFICIENCY FACTOR-RELATED"/>
    <property type="match status" value="1"/>
</dbReference>
<dbReference type="NCBIfam" id="TIGR00278">
    <property type="entry name" value="membrane protein insertion efficiency factor YidD"/>
    <property type="match status" value="1"/>
</dbReference>
<dbReference type="Proteomes" id="UP000527143">
    <property type="component" value="Unassembled WGS sequence"/>
</dbReference>
<keyword evidence="1" id="KW-0472">Membrane</keyword>
<dbReference type="HAMAP" id="MF_00386">
    <property type="entry name" value="UPF0161_YidD"/>
    <property type="match status" value="1"/>
</dbReference>
<proteinExistence type="inferred from homology"/>
<dbReference type="PANTHER" id="PTHR33383:SF1">
    <property type="entry name" value="MEMBRANE PROTEIN INSERTION EFFICIENCY FACTOR-RELATED"/>
    <property type="match status" value="1"/>
</dbReference>
<evidence type="ECO:0000313" key="2">
    <source>
        <dbReference type="EMBL" id="MBB5710481.1"/>
    </source>
</evidence>
<organism evidence="2 3">
    <name type="scientific">Sphingomonas xinjiangensis</name>
    <dbReference type="NCBI Taxonomy" id="643568"/>
    <lineage>
        <taxon>Bacteria</taxon>
        <taxon>Pseudomonadati</taxon>
        <taxon>Pseudomonadota</taxon>
        <taxon>Alphaproteobacteria</taxon>
        <taxon>Sphingomonadales</taxon>
        <taxon>Sphingomonadaceae</taxon>
        <taxon>Sphingomonas</taxon>
    </lineage>
</organism>
<dbReference type="AlphaFoldDB" id="A0A840YPV5"/>
<keyword evidence="3" id="KW-1185">Reference proteome</keyword>
<comment type="subcellular location">
    <subcellularLocation>
        <location evidence="1">Cell membrane</location>
        <topology evidence="1">Peripheral membrane protein</topology>
        <orientation evidence="1">Cytoplasmic side</orientation>
    </subcellularLocation>
</comment>
<dbReference type="InterPro" id="IPR002696">
    <property type="entry name" value="Membr_insert_effic_factor_YidD"/>
</dbReference>
<comment type="function">
    <text evidence="1">Could be involved in insertion of integral membrane proteins into the membrane.</text>
</comment>
<comment type="caution">
    <text evidence="2">The sequence shown here is derived from an EMBL/GenBank/DDBJ whole genome shotgun (WGS) entry which is preliminary data.</text>
</comment>
<protein>
    <recommendedName>
        <fullName evidence="1">Putative membrane protein insertion efficiency factor</fullName>
    </recommendedName>
</protein>
<dbReference type="SMART" id="SM01234">
    <property type="entry name" value="Haemolytic"/>
    <property type="match status" value="1"/>
</dbReference>
<reference evidence="2 3" key="1">
    <citation type="submission" date="2020-08" db="EMBL/GenBank/DDBJ databases">
        <title>Genomic Encyclopedia of Type Strains, Phase IV (KMG-IV): sequencing the most valuable type-strain genomes for metagenomic binning, comparative biology and taxonomic classification.</title>
        <authorList>
            <person name="Goeker M."/>
        </authorList>
    </citation>
    <scope>NUCLEOTIDE SEQUENCE [LARGE SCALE GENOMIC DNA]</scope>
    <source>
        <strain evidence="2 3">DSM 26736</strain>
    </source>
</reference>
<comment type="similarity">
    <text evidence="1">Belongs to the UPF0161 family.</text>
</comment>
<accession>A0A840YPV5</accession>
<name>A0A840YPV5_9SPHN</name>
<dbReference type="EMBL" id="JACIJF010000004">
    <property type="protein sequence ID" value="MBB5710481.1"/>
    <property type="molecule type" value="Genomic_DNA"/>
</dbReference>
<dbReference type="Pfam" id="PF01809">
    <property type="entry name" value="YidD"/>
    <property type="match status" value="1"/>
</dbReference>
<dbReference type="GO" id="GO:0005886">
    <property type="term" value="C:plasma membrane"/>
    <property type="evidence" value="ECO:0007669"/>
    <property type="project" value="UniProtKB-SubCell"/>
</dbReference>
<gene>
    <name evidence="2" type="ORF">FHT02_001712</name>
</gene>
<sequence>MSENRESEAVSDTRKEGVVTRLLILLARAWQVGPSAILPPSCRYAPSCSAYAIEALRRYGAAKGSWLALRRIGRCHPWGGHGYDPVP</sequence>
<evidence type="ECO:0000256" key="1">
    <source>
        <dbReference type="HAMAP-Rule" id="MF_00386"/>
    </source>
</evidence>
<keyword evidence="1" id="KW-1003">Cell membrane</keyword>